<name>A0A0F9MIH5_9ZZZZ</name>
<gene>
    <name evidence="2" type="ORF">LCGC14_1085290</name>
</gene>
<evidence type="ECO:0000313" key="2">
    <source>
        <dbReference type="EMBL" id="KKN05649.1"/>
    </source>
</evidence>
<dbReference type="AlphaFoldDB" id="A0A0F9MIH5"/>
<accession>A0A0F9MIH5</accession>
<protein>
    <submittedName>
        <fullName evidence="2">Uncharacterized protein</fullName>
    </submittedName>
</protein>
<feature type="region of interest" description="Disordered" evidence="1">
    <location>
        <begin position="1"/>
        <end position="27"/>
    </location>
</feature>
<sequence>MSRNQRDEPTEPAIADSTTTDSGSGGVDTNYLVAINHLIDAMEDAGIILRT</sequence>
<organism evidence="2">
    <name type="scientific">marine sediment metagenome</name>
    <dbReference type="NCBI Taxonomy" id="412755"/>
    <lineage>
        <taxon>unclassified sequences</taxon>
        <taxon>metagenomes</taxon>
        <taxon>ecological metagenomes</taxon>
    </lineage>
</organism>
<comment type="caution">
    <text evidence="2">The sequence shown here is derived from an EMBL/GenBank/DDBJ whole genome shotgun (WGS) entry which is preliminary data.</text>
</comment>
<proteinExistence type="predicted"/>
<evidence type="ECO:0000256" key="1">
    <source>
        <dbReference type="SAM" id="MobiDB-lite"/>
    </source>
</evidence>
<dbReference type="EMBL" id="LAZR01004778">
    <property type="protein sequence ID" value="KKN05649.1"/>
    <property type="molecule type" value="Genomic_DNA"/>
</dbReference>
<reference evidence="2" key="1">
    <citation type="journal article" date="2015" name="Nature">
        <title>Complex archaea that bridge the gap between prokaryotes and eukaryotes.</title>
        <authorList>
            <person name="Spang A."/>
            <person name="Saw J.H."/>
            <person name="Jorgensen S.L."/>
            <person name="Zaremba-Niedzwiedzka K."/>
            <person name="Martijn J."/>
            <person name="Lind A.E."/>
            <person name="van Eijk R."/>
            <person name="Schleper C."/>
            <person name="Guy L."/>
            <person name="Ettema T.J."/>
        </authorList>
    </citation>
    <scope>NUCLEOTIDE SEQUENCE</scope>
</reference>